<dbReference type="PANTHER" id="PTHR42852:SF13">
    <property type="entry name" value="PROTEIN DIPZ"/>
    <property type="match status" value="1"/>
</dbReference>
<dbReference type="InterPro" id="IPR013766">
    <property type="entry name" value="Thioredoxin_domain"/>
</dbReference>
<dbReference type="Pfam" id="PF00578">
    <property type="entry name" value="AhpC-TSA"/>
    <property type="match status" value="1"/>
</dbReference>
<reference evidence="2" key="1">
    <citation type="submission" date="2018-05" db="EMBL/GenBank/DDBJ databases">
        <authorList>
            <person name="Lanie J.A."/>
            <person name="Ng W.-L."/>
            <person name="Kazmierczak K.M."/>
            <person name="Andrzejewski T.M."/>
            <person name="Davidsen T.M."/>
            <person name="Wayne K.J."/>
            <person name="Tettelin H."/>
            <person name="Glass J.I."/>
            <person name="Rusch D."/>
            <person name="Podicherti R."/>
            <person name="Tsui H.-C.T."/>
            <person name="Winkler M.E."/>
        </authorList>
    </citation>
    <scope>NUCLEOTIDE SEQUENCE</scope>
</reference>
<dbReference type="InterPro" id="IPR050553">
    <property type="entry name" value="Thioredoxin_ResA/DsbE_sf"/>
</dbReference>
<dbReference type="Gene3D" id="3.40.30.10">
    <property type="entry name" value="Glutaredoxin"/>
    <property type="match status" value="1"/>
</dbReference>
<name>A0A382TK04_9ZZZZ</name>
<dbReference type="PANTHER" id="PTHR42852">
    <property type="entry name" value="THIOL:DISULFIDE INTERCHANGE PROTEIN DSBE"/>
    <property type="match status" value="1"/>
</dbReference>
<evidence type="ECO:0000259" key="1">
    <source>
        <dbReference type="PROSITE" id="PS51352"/>
    </source>
</evidence>
<feature type="non-terminal residue" evidence="2">
    <location>
        <position position="184"/>
    </location>
</feature>
<protein>
    <recommendedName>
        <fullName evidence="1">Thioredoxin domain-containing protein</fullName>
    </recommendedName>
</protein>
<organism evidence="2">
    <name type="scientific">marine metagenome</name>
    <dbReference type="NCBI Taxonomy" id="408172"/>
    <lineage>
        <taxon>unclassified sequences</taxon>
        <taxon>metagenomes</taxon>
        <taxon>ecological metagenomes</taxon>
    </lineage>
</organism>
<feature type="domain" description="Thioredoxin" evidence="1">
    <location>
        <begin position="1"/>
        <end position="128"/>
    </location>
</feature>
<gene>
    <name evidence="2" type="ORF">METZ01_LOCUS375298</name>
</gene>
<dbReference type="InterPro" id="IPR000866">
    <property type="entry name" value="AhpC/TSA"/>
</dbReference>
<dbReference type="AlphaFoldDB" id="A0A382TK04"/>
<evidence type="ECO:0000313" key="2">
    <source>
        <dbReference type="EMBL" id="SVD22444.1"/>
    </source>
</evidence>
<dbReference type="CDD" id="cd02966">
    <property type="entry name" value="TlpA_like_family"/>
    <property type="match status" value="1"/>
</dbReference>
<dbReference type="InterPro" id="IPR036249">
    <property type="entry name" value="Thioredoxin-like_sf"/>
</dbReference>
<dbReference type="SUPFAM" id="SSF52833">
    <property type="entry name" value="Thioredoxin-like"/>
    <property type="match status" value="1"/>
</dbReference>
<dbReference type="GO" id="GO:0016209">
    <property type="term" value="F:antioxidant activity"/>
    <property type="evidence" value="ECO:0007669"/>
    <property type="project" value="InterPro"/>
</dbReference>
<proteinExistence type="predicted"/>
<dbReference type="EMBL" id="UINC01137228">
    <property type="protein sequence ID" value="SVD22444.1"/>
    <property type="molecule type" value="Genomic_DNA"/>
</dbReference>
<sequence>MYNGATNETGRPQVMWIMMFTSWCPYCESEVPYTQEFYDIYEDSGLVVIGMGFEWGSPYNCEEWTAGYGLTYPLIDDTDFGNDYDFGGSGFNLFTDNGVPHNVVIDHNMEIVYSVPGYWEEGMNTLYNTITTALDNCNLCTCTEVLGDLDHTYTIDDEPIINVMDLLRLSDLLVTDDQINHCER</sequence>
<dbReference type="GO" id="GO:0016491">
    <property type="term" value="F:oxidoreductase activity"/>
    <property type="evidence" value="ECO:0007669"/>
    <property type="project" value="InterPro"/>
</dbReference>
<dbReference type="PROSITE" id="PS51352">
    <property type="entry name" value="THIOREDOXIN_2"/>
    <property type="match status" value="1"/>
</dbReference>
<accession>A0A382TK04</accession>